<proteinExistence type="predicted"/>
<dbReference type="Pfam" id="PF11160">
    <property type="entry name" value="Hva1_TUDOR"/>
    <property type="match status" value="1"/>
</dbReference>
<feature type="domain" description="Hypervirulence associated protein TUDOR" evidence="2">
    <location>
        <begin position="14"/>
        <end position="71"/>
    </location>
</feature>
<feature type="compositionally biased region" description="Basic and acidic residues" evidence="1">
    <location>
        <begin position="1"/>
        <end position="16"/>
    </location>
</feature>
<evidence type="ECO:0000259" key="2">
    <source>
        <dbReference type="Pfam" id="PF11160"/>
    </source>
</evidence>
<dbReference type="AlphaFoldDB" id="A0A6J4N720"/>
<organism evidence="3">
    <name type="scientific">uncultured Pyrinomonadaceae bacterium</name>
    <dbReference type="NCBI Taxonomy" id="2283094"/>
    <lineage>
        <taxon>Bacteria</taxon>
        <taxon>Pseudomonadati</taxon>
        <taxon>Acidobacteriota</taxon>
        <taxon>Blastocatellia</taxon>
        <taxon>Blastocatellales</taxon>
        <taxon>Pyrinomonadaceae</taxon>
        <taxon>environmental samples</taxon>
    </lineage>
</organism>
<feature type="region of interest" description="Disordered" evidence="1">
    <location>
        <begin position="1"/>
        <end position="30"/>
    </location>
</feature>
<reference evidence="3" key="1">
    <citation type="submission" date="2020-02" db="EMBL/GenBank/DDBJ databases">
        <authorList>
            <person name="Meier V. D."/>
        </authorList>
    </citation>
    <scope>NUCLEOTIDE SEQUENCE</scope>
    <source>
        <strain evidence="3">AVDCRST_MAG74</strain>
    </source>
</reference>
<name>A0A6J4N720_9BACT</name>
<dbReference type="EMBL" id="CADCUR010000005">
    <property type="protein sequence ID" value="CAA9376708.1"/>
    <property type="molecule type" value="Genomic_DNA"/>
</dbReference>
<dbReference type="Gene3D" id="2.30.30.1060">
    <property type="match status" value="1"/>
</dbReference>
<evidence type="ECO:0000313" key="3">
    <source>
        <dbReference type="EMBL" id="CAA9376708.1"/>
    </source>
</evidence>
<dbReference type="InterPro" id="IPR021331">
    <property type="entry name" value="Hva1_TUDOR"/>
</dbReference>
<sequence length="80" mass="8852">MAEKKSTETAFKKGDRVTWSSSGGEATGKVVRKATTDGKIKDFEYKASKDEPKYVVETDEGEQAAHKPESLRACLENQQL</sequence>
<feature type="region of interest" description="Disordered" evidence="1">
    <location>
        <begin position="59"/>
        <end position="80"/>
    </location>
</feature>
<evidence type="ECO:0000256" key="1">
    <source>
        <dbReference type="SAM" id="MobiDB-lite"/>
    </source>
</evidence>
<protein>
    <recommendedName>
        <fullName evidence="2">Hypervirulence associated protein TUDOR domain-containing protein</fullName>
    </recommendedName>
</protein>
<accession>A0A6J4N720</accession>
<gene>
    <name evidence="3" type="ORF">AVDCRST_MAG74-36</name>
</gene>